<accession>A0A3D9S7J4</accession>
<reference evidence="2 3" key="1">
    <citation type="submission" date="2018-08" db="EMBL/GenBank/DDBJ databases">
        <title>Genomic Encyclopedia of Type Strains, Phase III (KMG-III): the genomes of soil and plant-associated and newly described type strains.</title>
        <authorList>
            <person name="Whitman W."/>
        </authorList>
    </citation>
    <scope>NUCLEOTIDE SEQUENCE [LARGE SCALE GENOMIC DNA]</scope>
    <source>
        <strain evidence="2 3">CGMCC 1.10966</strain>
    </source>
</reference>
<keyword evidence="1" id="KW-0812">Transmembrane</keyword>
<dbReference type="EMBL" id="QTTN01000007">
    <property type="protein sequence ID" value="REE89097.1"/>
    <property type="molecule type" value="Genomic_DNA"/>
</dbReference>
<name>A0A3D9S7J4_9BACL</name>
<dbReference type="Proteomes" id="UP000256304">
    <property type="component" value="Unassembled WGS sequence"/>
</dbReference>
<keyword evidence="3" id="KW-1185">Reference proteome</keyword>
<keyword evidence="1" id="KW-0472">Membrane</keyword>
<comment type="caution">
    <text evidence="2">The sequence shown here is derived from an EMBL/GenBank/DDBJ whole genome shotgun (WGS) entry which is preliminary data.</text>
</comment>
<protein>
    <submittedName>
        <fullName evidence="2">Uncharacterized protein</fullName>
    </submittedName>
</protein>
<sequence length="35" mass="3913">MTPILLIPVAIMIPVILFIGFIVVYNKRQKPGDSD</sequence>
<gene>
    <name evidence="2" type="ORF">A8990_107195</name>
</gene>
<feature type="transmembrane region" description="Helical" evidence="1">
    <location>
        <begin position="6"/>
        <end position="25"/>
    </location>
</feature>
<evidence type="ECO:0000313" key="2">
    <source>
        <dbReference type="EMBL" id="REE89097.1"/>
    </source>
</evidence>
<proteinExistence type="predicted"/>
<dbReference type="AlphaFoldDB" id="A0A3D9S7J4"/>
<evidence type="ECO:0000256" key="1">
    <source>
        <dbReference type="SAM" id="Phobius"/>
    </source>
</evidence>
<organism evidence="2 3">
    <name type="scientific">Paenibacillus taihuensis</name>
    <dbReference type="NCBI Taxonomy" id="1156355"/>
    <lineage>
        <taxon>Bacteria</taxon>
        <taxon>Bacillati</taxon>
        <taxon>Bacillota</taxon>
        <taxon>Bacilli</taxon>
        <taxon>Bacillales</taxon>
        <taxon>Paenibacillaceae</taxon>
        <taxon>Paenibacillus</taxon>
    </lineage>
</organism>
<evidence type="ECO:0000313" key="3">
    <source>
        <dbReference type="Proteomes" id="UP000256304"/>
    </source>
</evidence>
<keyword evidence="1" id="KW-1133">Transmembrane helix</keyword>